<dbReference type="Proteomes" id="UP000241890">
    <property type="component" value="Unassembled WGS sequence"/>
</dbReference>
<dbReference type="PANTHER" id="PTHR11579:SF0">
    <property type="entry name" value="PROTEIN-L-ISOASPARTATE(D-ASPARTATE) O-METHYLTRANSFERASE"/>
    <property type="match status" value="1"/>
</dbReference>
<gene>
    <name evidence="8" type="ORF">FCC1311_013232</name>
</gene>
<keyword evidence="9" id="KW-1185">Reference proteome</keyword>
<dbReference type="EMBL" id="BEYU01000011">
    <property type="protein sequence ID" value="GBG25106.1"/>
    <property type="molecule type" value="Genomic_DNA"/>
</dbReference>
<dbReference type="GO" id="GO:0005737">
    <property type="term" value="C:cytoplasm"/>
    <property type="evidence" value="ECO:0007669"/>
    <property type="project" value="UniProtKB-SubCell"/>
</dbReference>
<dbReference type="GO" id="GO:0004719">
    <property type="term" value="F:protein-L-isoaspartate (D-aspartate) O-methyltransferase activity"/>
    <property type="evidence" value="ECO:0007669"/>
    <property type="project" value="UniProtKB-EC"/>
</dbReference>
<evidence type="ECO:0000256" key="2">
    <source>
        <dbReference type="ARBA" id="ARBA00005369"/>
    </source>
</evidence>
<evidence type="ECO:0000256" key="7">
    <source>
        <dbReference type="ARBA" id="ARBA00022691"/>
    </source>
</evidence>
<comment type="caution">
    <text evidence="8">The sequence shown here is derived from an EMBL/GenBank/DDBJ whole genome shotgun (WGS) entry which is preliminary data.</text>
</comment>
<evidence type="ECO:0000313" key="8">
    <source>
        <dbReference type="EMBL" id="GBG25106.1"/>
    </source>
</evidence>
<dbReference type="PANTHER" id="PTHR11579">
    <property type="entry name" value="PROTEIN-L-ISOASPARTATE O-METHYLTRANSFERASE"/>
    <property type="match status" value="1"/>
</dbReference>
<dbReference type="EC" id="2.1.1.77" evidence="3"/>
<dbReference type="OrthoDB" id="73890at2759"/>
<evidence type="ECO:0000256" key="6">
    <source>
        <dbReference type="ARBA" id="ARBA00022679"/>
    </source>
</evidence>
<name>A0A2R5G265_9STRA</name>
<dbReference type="SUPFAM" id="SSF53335">
    <property type="entry name" value="S-adenosyl-L-methionine-dependent methyltransferases"/>
    <property type="match status" value="1"/>
</dbReference>
<comment type="subcellular location">
    <subcellularLocation>
        <location evidence="1">Cytoplasm</location>
    </subcellularLocation>
</comment>
<dbReference type="CDD" id="cd02440">
    <property type="entry name" value="AdoMet_MTases"/>
    <property type="match status" value="1"/>
</dbReference>
<dbReference type="InterPro" id="IPR029063">
    <property type="entry name" value="SAM-dependent_MTases_sf"/>
</dbReference>
<keyword evidence="5 8" id="KW-0489">Methyltransferase</keyword>
<dbReference type="InParanoid" id="A0A2R5G265"/>
<comment type="similarity">
    <text evidence="2">Belongs to the methyltransferase superfamily. L-isoaspartyl/D-aspartyl protein methyltransferase family.</text>
</comment>
<dbReference type="Pfam" id="PF01135">
    <property type="entry name" value="PCMT"/>
    <property type="match status" value="1"/>
</dbReference>
<organism evidence="8 9">
    <name type="scientific">Hondaea fermentalgiana</name>
    <dbReference type="NCBI Taxonomy" id="2315210"/>
    <lineage>
        <taxon>Eukaryota</taxon>
        <taxon>Sar</taxon>
        <taxon>Stramenopiles</taxon>
        <taxon>Bigyra</taxon>
        <taxon>Labyrinthulomycetes</taxon>
        <taxon>Thraustochytrida</taxon>
        <taxon>Thraustochytriidae</taxon>
        <taxon>Hondaea</taxon>
    </lineage>
</organism>
<dbReference type="GO" id="GO:0032259">
    <property type="term" value="P:methylation"/>
    <property type="evidence" value="ECO:0007669"/>
    <property type="project" value="UniProtKB-KW"/>
</dbReference>
<evidence type="ECO:0000313" key="9">
    <source>
        <dbReference type="Proteomes" id="UP000241890"/>
    </source>
</evidence>
<evidence type="ECO:0000256" key="1">
    <source>
        <dbReference type="ARBA" id="ARBA00004496"/>
    </source>
</evidence>
<keyword evidence="6 8" id="KW-0808">Transferase</keyword>
<evidence type="ECO:0000256" key="5">
    <source>
        <dbReference type="ARBA" id="ARBA00022603"/>
    </source>
</evidence>
<accession>A0A2R5G265</accession>
<dbReference type="AlphaFoldDB" id="A0A2R5G265"/>
<dbReference type="NCBIfam" id="TIGR00080">
    <property type="entry name" value="pimt"/>
    <property type="match status" value="1"/>
</dbReference>
<protein>
    <recommendedName>
        <fullName evidence="3">protein-L-isoaspartate(D-aspartate) O-methyltransferase</fullName>
        <ecNumber evidence="3">2.1.1.77</ecNumber>
    </recommendedName>
</protein>
<reference evidence="8 9" key="1">
    <citation type="submission" date="2017-12" db="EMBL/GenBank/DDBJ databases">
        <title>Sequencing, de novo assembly and annotation of complete genome of a new Thraustochytrid species, strain FCC1311.</title>
        <authorList>
            <person name="Sedici K."/>
            <person name="Godart F."/>
            <person name="Aiese Cigliano R."/>
            <person name="Sanseverino W."/>
            <person name="Barakat M."/>
            <person name="Ortet P."/>
            <person name="Marechal E."/>
            <person name="Cagnac O."/>
            <person name="Amato A."/>
        </authorList>
    </citation>
    <scope>NUCLEOTIDE SEQUENCE [LARGE SCALE GENOMIC DNA]</scope>
</reference>
<proteinExistence type="inferred from homology"/>
<dbReference type="FunCoup" id="A0A2R5G265">
    <property type="interactions" value="93"/>
</dbReference>
<dbReference type="Gene3D" id="3.40.50.150">
    <property type="entry name" value="Vaccinia Virus protein VP39"/>
    <property type="match status" value="1"/>
</dbReference>
<keyword evidence="7" id="KW-0949">S-adenosyl-L-methionine</keyword>
<dbReference type="InterPro" id="IPR000682">
    <property type="entry name" value="PCMT"/>
</dbReference>
<evidence type="ECO:0000256" key="3">
    <source>
        <dbReference type="ARBA" id="ARBA00011890"/>
    </source>
</evidence>
<keyword evidence="4" id="KW-0963">Cytoplasm</keyword>
<evidence type="ECO:0000256" key="4">
    <source>
        <dbReference type="ARBA" id="ARBA00022490"/>
    </source>
</evidence>
<sequence>MAWRCSAASNTELVANLHKHGLCKTESVLEALRATDRQHYAPSSAYEDAPQYIGHGATISAPHMHAWALELLSSVLDRPRAAVLDVGCGSGYLTACLHRMVAPRGGTTVAIDYLPALVEMTRENLHKDDAALADAIKLHVGDGWKGSLQDGPFDAIHVGAAADGLPQALVDQLRPGGRMIIPVGPQDGDQHLFQYDKDTEGKLTSKIITGVRYVPLVRAHS</sequence>